<dbReference type="AlphaFoldDB" id="A0A922CR98"/>
<accession>A0A922CR98</accession>
<name>A0A922CR98_MANSE</name>
<dbReference type="Pfam" id="PF19018">
    <property type="entry name" value="Vanin_C"/>
    <property type="match status" value="1"/>
</dbReference>
<keyword evidence="4" id="KW-1185">Reference proteome</keyword>
<reference evidence="3" key="2">
    <citation type="submission" date="2020-12" db="EMBL/GenBank/DDBJ databases">
        <authorList>
            <person name="Kanost M."/>
        </authorList>
    </citation>
    <scope>NUCLEOTIDE SEQUENCE</scope>
</reference>
<dbReference type="PANTHER" id="PTHR10609:SF14">
    <property type="entry name" value="BIOTINIDASE"/>
    <property type="match status" value="1"/>
</dbReference>
<keyword evidence="1" id="KW-0378">Hydrolase</keyword>
<sequence length="589" mass="66852">MNPKDDTMENLEQCINIIKEAAEKNVDIIVFPEKAITIHDSVEVPIRGTLQEFPVPADNEDLYDKITKTYPGPTKVDPTQLDSTSSCIDSSLNKFILEPLKNGYQELAYRYQDITCNFKVNITLGKADQSYVYRTAVFSGVRRFGFNETGGARACAIIACSGEKIDCCGKRLFDVLCSERTSCQYRGDPRIQLHVLTHPYLTVFRKSDLDNGIPHQFWIDNLCNLNRLVVLDLKFICTDEILAIIGANCLLLEEINIVSKLDYYKSPSNASVLARSVSNVGLTSISNLKQLRKLAMDPPKGERAKRIGRCVSQDGIARLVKELPLLEELKIESCDISSLLRDVGPLRLTKINCYFPSAESMAKIITMFPFLKELSVTNLSIPSTDEFLTPVSKSDLRLSRLELLYITIKESTEQFLTVKGMYLTHLSLWEHELSLTMETLMCIGKNCPHLNSLCLLTMSKYLIVPRYFRRPQNIFQELETLTIGTDEYDINNMLCFFLDCTNNLQKLVVKYQSHVNINDIMSYLLQKGRLKTMNDLWLDCTLQVSKDVVKSIVQLCENLQTFTVNLGDDVGEIQKFLIANNYDLKLGSY</sequence>
<evidence type="ECO:0000313" key="4">
    <source>
        <dbReference type="Proteomes" id="UP000791440"/>
    </source>
</evidence>
<evidence type="ECO:0000259" key="2">
    <source>
        <dbReference type="Pfam" id="PF19018"/>
    </source>
</evidence>
<evidence type="ECO:0000313" key="3">
    <source>
        <dbReference type="EMBL" id="KAG6455344.1"/>
    </source>
</evidence>
<organism evidence="3 4">
    <name type="scientific">Manduca sexta</name>
    <name type="common">Tobacco hawkmoth</name>
    <name type="synonym">Tobacco hornworm</name>
    <dbReference type="NCBI Taxonomy" id="7130"/>
    <lineage>
        <taxon>Eukaryota</taxon>
        <taxon>Metazoa</taxon>
        <taxon>Ecdysozoa</taxon>
        <taxon>Arthropoda</taxon>
        <taxon>Hexapoda</taxon>
        <taxon>Insecta</taxon>
        <taxon>Pterygota</taxon>
        <taxon>Neoptera</taxon>
        <taxon>Endopterygota</taxon>
        <taxon>Lepidoptera</taxon>
        <taxon>Glossata</taxon>
        <taxon>Ditrysia</taxon>
        <taxon>Bombycoidea</taxon>
        <taxon>Sphingidae</taxon>
        <taxon>Sphinginae</taxon>
        <taxon>Sphingini</taxon>
        <taxon>Manduca</taxon>
    </lineage>
</organism>
<dbReference type="Proteomes" id="UP000791440">
    <property type="component" value="Unassembled WGS sequence"/>
</dbReference>
<dbReference type="EMBL" id="JH668488">
    <property type="protein sequence ID" value="KAG6455344.1"/>
    <property type="molecule type" value="Genomic_DNA"/>
</dbReference>
<dbReference type="InterPro" id="IPR040154">
    <property type="entry name" value="Biotinidase/VNN"/>
</dbReference>
<dbReference type="PANTHER" id="PTHR10609">
    <property type="entry name" value="BIOTINIDASE-RELATED"/>
    <property type="match status" value="1"/>
</dbReference>
<feature type="domain" description="Vanin C-terminal" evidence="2">
    <location>
        <begin position="89"/>
        <end position="174"/>
    </location>
</feature>
<dbReference type="InterPro" id="IPR043957">
    <property type="entry name" value="Vanin_C"/>
</dbReference>
<protein>
    <recommendedName>
        <fullName evidence="2">Vanin C-terminal domain-containing protein</fullName>
    </recommendedName>
</protein>
<dbReference type="GO" id="GO:0016787">
    <property type="term" value="F:hydrolase activity"/>
    <property type="evidence" value="ECO:0007669"/>
    <property type="project" value="UniProtKB-KW"/>
</dbReference>
<comment type="caution">
    <text evidence="3">The sequence shown here is derived from an EMBL/GenBank/DDBJ whole genome shotgun (WGS) entry which is preliminary data.</text>
</comment>
<gene>
    <name evidence="3" type="ORF">O3G_MSEX009162</name>
</gene>
<proteinExistence type="predicted"/>
<evidence type="ECO:0000256" key="1">
    <source>
        <dbReference type="ARBA" id="ARBA00022801"/>
    </source>
</evidence>
<reference evidence="3" key="1">
    <citation type="journal article" date="2016" name="Insect Biochem. Mol. Biol.">
        <title>Multifaceted biological insights from a draft genome sequence of the tobacco hornworm moth, Manduca sexta.</title>
        <authorList>
            <person name="Kanost M.R."/>
            <person name="Arrese E.L."/>
            <person name="Cao X."/>
            <person name="Chen Y.R."/>
            <person name="Chellapilla S."/>
            <person name="Goldsmith M.R."/>
            <person name="Grosse-Wilde E."/>
            <person name="Heckel D.G."/>
            <person name="Herndon N."/>
            <person name="Jiang H."/>
            <person name="Papanicolaou A."/>
            <person name="Qu J."/>
            <person name="Soulages J.L."/>
            <person name="Vogel H."/>
            <person name="Walters J."/>
            <person name="Waterhouse R.M."/>
            <person name="Ahn S.J."/>
            <person name="Almeida F.C."/>
            <person name="An C."/>
            <person name="Aqrawi P."/>
            <person name="Bretschneider A."/>
            <person name="Bryant W.B."/>
            <person name="Bucks S."/>
            <person name="Chao H."/>
            <person name="Chevignon G."/>
            <person name="Christen J.M."/>
            <person name="Clarke D.F."/>
            <person name="Dittmer N.T."/>
            <person name="Ferguson L.C.F."/>
            <person name="Garavelou S."/>
            <person name="Gordon K.H.J."/>
            <person name="Gunaratna R.T."/>
            <person name="Han Y."/>
            <person name="Hauser F."/>
            <person name="He Y."/>
            <person name="Heidel-Fischer H."/>
            <person name="Hirsh A."/>
            <person name="Hu Y."/>
            <person name="Jiang H."/>
            <person name="Kalra D."/>
            <person name="Klinner C."/>
            <person name="Konig C."/>
            <person name="Kovar C."/>
            <person name="Kroll A.R."/>
            <person name="Kuwar S.S."/>
            <person name="Lee S.L."/>
            <person name="Lehman R."/>
            <person name="Li K."/>
            <person name="Li Z."/>
            <person name="Liang H."/>
            <person name="Lovelace S."/>
            <person name="Lu Z."/>
            <person name="Mansfield J.H."/>
            <person name="McCulloch K.J."/>
            <person name="Mathew T."/>
            <person name="Morton B."/>
            <person name="Muzny D.M."/>
            <person name="Neunemann D."/>
            <person name="Ongeri F."/>
            <person name="Pauchet Y."/>
            <person name="Pu L.L."/>
            <person name="Pyrousis I."/>
            <person name="Rao X.J."/>
            <person name="Redding A."/>
            <person name="Roesel C."/>
            <person name="Sanchez-Gracia A."/>
            <person name="Schaack S."/>
            <person name="Shukla A."/>
            <person name="Tetreau G."/>
            <person name="Wang Y."/>
            <person name="Xiong G.H."/>
            <person name="Traut W."/>
            <person name="Walsh T.K."/>
            <person name="Worley K.C."/>
            <person name="Wu D."/>
            <person name="Wu W."/>
            <person name="Wu Y.Q."/>
            <person name="Zhang X."/>
            <person name="Zou Z."/>
            <person name="Zucker H."/>
            <person name="Briscoe A.D."/>
            <person name="Burmester T."/>
            <person name="Clem R.J."/>
            <person name="Feyereisen R."/>
            <person name="Grimmelikhuijzen C.J.P."/>
            <person name="Hamodrakas S.J."/>
            <person name="Hansson B.S."/>
            <person name="Huguet E."/>
            <person name="Jermiin L.S."/>
            <person name="Lan Q."/>
            <person name="Lehman H.K."/>
            <person name="Lorenzen M."/>
            <person name="Merzendorfer H."/>
            <person name="Michalopoulos I."/>
            <person name="Morton D.B."/>
            <person name="Muthukrishnan S."/>
            <person name="Oakeshott J.G."/>
            <person name="Palmer W."/>
            <person name="Park Y."/>
            <person name="Passarelli A.L."/>
            <person name="Rozas J."/>
            <person name="Schwartz L.M."/>
            <person name="Smith W."/>
            <person name="Southgate A."/>
            <person name="Vilcinskas A."/>
            <person name="Vogt R."/>
            <person name="Wang P."/>
            <person name="Werren J."/>
            <person name="Yu X.Q."/>
            <person name="Zhou J.J."/>
            <person name="Brown S.J."/>
            <person name="Scherer S.E."/>
            <person name="Richards S."/>
            <person name="Blissard G.W."/>
        </authorList>
    </citation>
    <scope>NUCLEOTIDE SEQUENCE</scope>
</reference>